<evidence type="ECO:0000256" key="1">
    <source>
        <dbReference type="SAM" id="MobiDB-lite"/>
    </source>
</evidence>
<evidence type="ECO:0000259" key="2">
    <source>
        <dbReference type="Pfam" id="PF25597"/>
    </source>
</evidence>
<sequence length="128" mass="14065">KVDEGFLVGYSVNRKAFRVFNSTTRIVQKTLHVNFLENKPNIAGSGPTWLFNIDSLTRTINYQPVTAGNQSNPSADGDVNFDGKKHEVDTKKPESAVNVSPSSNTQSGKQDDKTKKKDKGKSSVESFT</sequence>
<name>A0A699V9I2_TANCI</name>
<feature type="region of interest" description="Disordered" evidence="1">
    <location>
        <begin position="64"/>
        <end position="128"/>
    </location>
</feature>
<organism evidence="3">
    <name type="scientific">Tanacetum cinerariifolium</name>
    <name type="common">Dalmatian daisy</name>
    <name type="synonym">Chrysanthemum cinerariifolium</name>
    <dbReference type="NCBI Taxonomy" id="118510"/>
    <lineage>
        <taxon>Eukaryota</taxon>
        <taxon>Viridiplantae</taxon>
        <taxon>Streptophyta</taxon>
        <taxon>Embryophyta</taxon>
        <taxon>Tracheophyta</taxon>
        <taxon>Spermatophyta</taxon>
        <taxon>Magnoliopsida</taxon>
        <taxon>eudicotyledons</taxon>
        <taxon>Gunneridae</taxon>
        <taxon>Pentapetalae</taxon>
        <taxon>asterids</taxon>
        <taxon>campanulids</taxon>
        <taxon>Asterales</taxon>
        <taxon>Asteraceae</taxon>
        <taxon>Asteroideae</taxon>
        <taxon>Anthemideae</taxon>
        <taxon>Anthemidinae</taxon>
        <taxon>Tanacetum</taxon>
    </lineage>
</organism>
<protein>
    <submittedName>
        <fullName evidence="3">Retrovirus-related Pol polyprotein from transposon TNT 1-94</fullName>
    </submittedName>
</protein>
<proteinExistence type="predicted"/>
<gene>
    <name evidence="3" type="ORF">Tci_902388</name>
</gene>
<feature type="domain" description="Retroviral polymerase SH3-like" evidence="2">
    <location>
        <begin position="2"/>
        <end position="39"/>
    </location>
</feature>
<evidence type="ECO:0000313" key="3">
    <source>
        <dbReference type="EMBL" id="GFD30419.1"/>
    </source>
</evidence>
<dbReference type="EMBL" id="BKCJ011403753">
    <property type="protein sequence ID" value="GFD30419.1"/>
    <property type="molecule type" value="Genomic_DNA"/>
</dbReference>
<dbReference type="InterPro" id="IPR057670">
    <property type="entry name" value="SH3_retrovirus"/>
</dbReference>
<feature type="non-terminal residue" evidence="3">
    <location>
        <position position="1"/>
    </location>
</feature>
<reference evidence="3" key="1">
    <citation type="journal article" date="2019" name="Sci. Rep.">
        <title>Draft genome of Tanacetum cinerariifolium, the natural source of mosquito coil.</title>
        <authorList>
            <person name="Yamashiro T."/>
            <person name="Shiraishi A."/>
            <person name="Satake H."/>
            <person name="Nakayama K."/>
        </authorList>
    </citation>
    <scope>NUCLEOTIDE SEQUENCE</scope>
</reference>
<dbReference type="Pfam" id="PF25597">
    <property type="entry name" value="SH3_retrovirus"/>
    <property type="match status" value="1"/>
</dbReference>
<comment type="caution">
    <text evidence="3">The sequence shown here is derived from an EMBL/GenBank/DDBJ whole genome shotgun (WGS) entry which is preliminary data.</text>
</comment>
<feature type="compositionally biased region" description="Basic and acidic residues" evidence="1">
    <location>
        <begin position="81"/>
        <end position="94"/>
    </location>
</feature>
<feature type="compositionally biased region" description="Polar residues" evidence="1">
    <location>
        <begin position="64"/>
        <end position="74"/>
    </location>
</feature>
<dbReference type="AlphaFoldDB" id="A0A699V9I2"/>
<accession>A0A699V9I2</accession>